<dbReference type="InterPro" id="IPR000917">
    <property type="entry name" value="Sulfatase_N"/>
</dbReference>
<comment type="caution">
    <text evidence="8">The sequence shown here is derived from an EMBL/GenBank/DDBJ whole genome shotgun (WGS) entry which is preliminary data.</text>
</comment>
<accession>A0A4R6XXI4</accession>
<evidence type="ECO:0000256" key="5">
    <source>
        <dbReference type="ARBA" id="ARBA00023136"/>
    </source>
</evidence>
<evidence type="ECO:0000256" key="6">
    <source>
        <dbReference type="SAM" id="Phobius"/>
    </source>
</evidence>
<organism evidence="8 9">
    <name type="scientific">Marinicella litoralis</name>
    <dbReference type="NCBI Taxonomy" id="644220"/>
    <lineage>
        <taxon>Bacteria</taxon>
        <taxon>Pseudomonadati</taxon>
        <taxon>Pseudomonadota</taxon>
        <taxon>Gammaproteobacteria</taxon>
        <taxon>Lysobacterales</taxon>
        <taxon>Marinicellaceae</taxon>
        <taxon>Marinicella</taxon>
    </lineage>
</organism>
<dbReference type="PANTHER" id="PTHR47371:SF3">
    <property type="entry name" value="PHOSPHOGLYCEROL TRANSFERASE I"/>
    <property type="match status" value="1"/>
</dbReference>
<evidence type="ECO:0000256" key="4">
    <source>
        <dbReference type="ARBA" id="ARBA00022989"/>
    </source>
</evidence>
<keyword evidence="2" id="KW-1003">Cell membrane</keyword>
<feature type="transmembrane region" description="Helical" evidence="6">
    <location>
        <begin position="39"/>
        <end position="60"/>
    </location>
</feature>
<dbReference type="GO" id="GO:0005886">
    <property type="term" value="C:plasma membrane"/>
    <property type="evidence" value="ECO:0007669"/>
    <property type="project" value="UniProtKB-SubCell"/>
</dbReference>
<sequence length="599" mass="68369">MFKKLKPVLIAIIFLSSIIAILYGLVINNLELTKKNVPISALGAVVELCVLLFVLLLFYIITKRKRLALILTTLSYLIFISVTVTKIMILGTPFFPNDLFLVGDLVRTWHVFIMFVPFIIAVVLILYFVVAYEVKNTQADSFNRFISLTVALFLIFYCFKVENETIRLFLRDHNIFHKVNMSHTNRSLSVGLLSSFFQSSFFTGKPPSPENYSKTHIASLIKQYNLSGSTDVRPKDAVDNVIVLMVESFTDPIDLGWQFSEQILPNYRNMSHKQLAGTSISPVYGGKSINAEFEIMTGMTNMFTPIESTPYQEFIDAEIPSLAREFNRNGFTSNAIQMMEFSGFGYEKIYAHLGVNNKIGIPPSNPEYEKDPSGKSVSSHVVAKEMLELIREQDKSFIFAFPNSSHSPWKITDYQDKSLNLLNHDLNASTKNTLLAYTHAINHIDDMFGILIDELNHSNEKTLILIVGDHQPSLKFYNVGNKQTQDQLEDDFINLIKSSYSTPFLMWSNFKQYNTPKLNISMNLLPALISNEAGIKTRGFIKFISVLYEKFDVISRVYQLKNKPYTNQLSDEESKLIADYEMLQYDVLFGQQYLSELID</sequence>
<feature type="transmembrane region" description="Helical" evidence="6">
    <location>
        <begin position="142"/>
        <end position="159"/>
    </location>
</feature>
<evidence type="ECO:0000313" key="8">
    <source>
        <dbReference type="EMBL" id="TDR23180.1"/>
    </source>
</evidence>
<dbReference type="RefSeq" id="WP_099018164.1">
    <property type="nucleotide sequence ID" value="NZ_NIHB01000001.1"/>
</dbReference>
<evidence type="ECO:0000256" key="2">
    <source>
        <dbReference type="ARBA" id="ARBA00022475"/>
    </source>
</evidence>
<keyword evidence="8" id="KW-0808">Transferase</keyword>
<evidence type="ECO:0000259" key="7">
    <source>
        <dbReference type="Pfam" id="PF00884"/>
    </source>
</evidence>
<dbReference type="Proteomes" id="UP000295724">
    <property type="component" value="Unassembled WGS sequence"/>
</dbReference>
<dbReference type="Pfam" id="PF00884">
    <property type="entry name" value="Sulfatase"/>
    <property type="match status" value="1"/>
</dbReference>
<name>A0A4R6XXI4_9GAMM</name>
<dbReference type="PANTHER" id="PTHR47371">
    <property type="entry name" value="LIPOTEICHOIC ACID SYNTHASE"/>
    <property type="match status" value="1"/>
</dbReference>
<dbReference type="EMBL" id="SNZB01000001">
    <property type="protein sequence ID" value="TDR23180.1"/>
    <property type="molecule type" value="Genomic_DNA"/>
</dbReference>
<evidence type="ECO:0000256" key="3">
    <source>
        <dbReference type="ARBA" id="ARBA00022692"/>
    </source>
</evidence>
<feature type="domain" description="Sulfatase N-terminal" evidence="7">
    <location>
        <begin position="240"/>
        <end position="514"/>
    </location>
</feature>
<keyword evidence="9" id="KW-1185">Reference proteome</keyword>
<dbReference type="SUPFAM" id="SSF53649">
    <property type="entry name" value="Alkaline phosphatase-like"/>
    <property type="match status" value="1"/>
</dbReference>
<dbReference type="GO" id="GO:0016740">
    <property type="term" value="F:transferase activity"/>
    <property type="evidence" value="ECO:0007669"/>
    <property type="project" value="UniProtKB-KW"/>
</dbReference>
<keyword evidence="4 6" id="KW-1133">Transmembrane helix</keyword>
<feature type="transmembrane region" description="Helical" evidence="6">
    <location>
        <begin position="109"/>
        <end position="130"/>
    </location>
</feature>
<protein>
    <submittedName>
        <fullName evidence="8">Phosphoglycerol transferase MdoB-like AlkP superfamily enzyme</fullName>
    </submittedName>
</protein>
<reference evidence="8 9" key="1">
    <citation type="submission" date="2019-03" db="EMBL/GenBank/DDBJ databases">
        <title>Genomic Encyclopedia of Type Strains, Phase IV (KMG-IV): sequencing the most valuable type-strain genomes for metagenomic binning, comparative biology and taxonomic classification.</title>
        <authorList>
            <person name="Goeker M."/>
        </authorList>
    </citation>
    <scope>NUCLEOTIDE SEQUENCE [LARGE SCALE GENOMIC DNA]</scope>
    <source>
        <strain evidence="8 9">DSM 25488</strain>
    </source>
</reference>
<feature type="transmembrane region" description="Helical" evidence="6">
    <location>
        <begin position="7"/>
        <end position="27"/>
    </location>
</feature>
<evidence type="ECO:0000313" key="9">
    <source>
        <dbReference type="Proteomes" id="UP000295724"/>
    </source>
</evidence>
<dbReference type="AlphaFoldDB" id="A0A4R6XXI4"/>
<gene>
    <name evidence="8" type="ORF">C8D91_0039</name>
</gene>
<keyword evidence="3 6" id="KW-0812">Transmembrane</keyword>
<comment type="subcellular location">
    <subcellularLocation>
        <location evidence="1">Cell membrane</location>
        <topology evidence="1">Multi-pass membrane protein</topology>
    </subcellularLocation>
</comment>
<evidence type="ECO:0000256" key="1">
    <source>
        <dbReference type="ARBA" id="ARBA00004651"/>
    </source>
</evidence>
<dbReference type="InterPro" id="IPR017850">
    <property type="entry name" value="Alkaline_phosphatase_core_sf"/>
</dbReference>
<dbReference type="Gene3D" id="3.40.720.10">
    <property type="entry name" value="Alkaline Phosphatase, subunit A"/>
    <property type="match status" value="1"/>
</dbReference>
<dbReference type="OrthoDB" id="5363296at2"/>
<feature type="transmembrane region" description="Helical" evidence="6">
    <location>
        <begin position="67"/>
        <end position="89"/>
    </location>
</feature>
<dbReference type="InterPro" id="IPR050448">
    <property type="entry name" value="OpgB/LTA_synthase_biosynth"/>
</dbReference>
<keyword evidence="5 6" id="KW-0472">Membrane</keyword>
<dbReference type="CDD" id="cd16015">
    <property type="entry name" value="LTA_synthase"/>
    <property type="match status" value="1"/>
</dbReference>
<proteinExistence type="predicted"/>